<feature type="region of interest" description="Disordered" evidence="5">
    <location>
        <begin position="737"/>
        <end position="762"/>
    </location>
</feature>
<feature type="transmembrane region" description="Helical" evidence="6">
    <location>
        <begin position="705"/>
        <end position="726"/>
    </location>
</feature>
<comment type="caution">
    <text evidence="7">The sequence shown here is derived from an EMBL/GenBank/DDBJ whole genome shotgun (WGS) entry which is preliminary data.</text>
</comment>
<dbReference type="EMBL" id="BEYU01000012">
    <property type="protein sequence ID" value="GBG25474.1"/>
    <property type="molecule type" value="Genomic_DNA"/>
</dbReference>
<evidence type="ECO:0000313" key="7">
    <source>
        <dbReference type="EMBL" id="GBG25474.1"/>
    </source>
</evidence>
<dbReference type="PANTHER" id="PTHR23507:SF1">
    <property type="entry name" value="FI18259P1-RELATED"/>
    <property type="match status" value="1"/>
</dbReference>
<dbReference type="GO" id="GO:0022857">
    <property type="term" value="F:transmembrane transporter activity"/>
    <property type="evidence" value="ECO:0007669"/>
    <property type="project" value="InterPro"/>
</dbReference>
<dbReference type="InterPro" id="IPR011701">
    <property type="entry name" value="MFS"/>
</dbReference>
<evidence type="ECO:0000256" key="3">
    <source>
        <dbReference type="ARBA" id="ARBA00022989"/>
    </source>
</evidence>
<reference evidence="7 8" key="1">
    <citation type="submission" date="2017-12" db="EMBL/GenBank/DDBJ databases">
        <title>Sequencing, de novo assembly and annotation of complete genome of a new Thraustochytrid species, strain FCC1311.</title>
        <authorList>
            <person name="Sedici K."/>
            <person name="Godart F."/>
            <person name="Aiese Cigliano R."/>
            <person name="Sanseverino W."/>
            <person name="Barakat M."/>
            <person name="Ortet P."/>
            <person name="Marechal E."/>
            <person name="Cagnac O."/>
            <person name="Amato A."/>
        </authorList>
    </citation>
    <scope>NUCLEOTIDE SEQUENCE [LARGE SCALE GENOMIC DNA]</scope>
</reference>
<keyword evidence="8" id="KW-1185">Reference proteome</keyword>
<feature type="transmembrane region" description="Helical" evidence="6">
    <location>
        <begin position="149"/>
        <end position="168"/>
    </location>
</feature>
<evidence type="ECO:0000313" key="8">
    <source>
        <dbReference type="Proteomes" id="UP000241890"/>
    </source>
</evidence>
<evidence type="ECO:0008006" key="9">
    <source>
        <dbReference type="Google" id="ProtNLM"/>
    </source>
</evidence>
<comment type="subcellular location">
    <subcellularLocation>
        <location evidence="1">Membrane</location>
        <topology evidence="1">Multi-pass membrane protein</topology>
    </subcellularLocation>
</comment>
<evidence type="ECO:0000256" key="5">
    <source>
        <dbReference type="SAM" id="MobiDB-lite"/>
    </source>
</evidence>
<feature type="region of interest" description="Disordered" evidence="5">
    <location>
        <begin position="1"/>
        <end position="44"/>
    </location>
</feature>
<feature type="compositionally biased region" description="Low complexity" evidence="5">
    <location>
        <begin position="20"/>
        <end position="33"/>
    </location>
</feature>
<evidence type="ECO:0000256" key="4">
    <source>
        <dbReference type="ARBA" id="ARBA00023136"/>
    </source>
</evidence>
<dbReference type="InterPro" id="IPR005829">
    <property type="entry name" value="Sugar_transporter_CS"/>
</dbReference>
<dbReference type="Gene3D" id="1.20.1250.20">
    <property type="entry name" value="MFS general substrate transporter like domains"/>
    <property type="match status" value="1"/>
</dbReference>
<gene>
    <name evidence="7" type="ORF">FCC1311_016932</name>
</gene>
<protein>
    <recommendedName>
        <fullName evidence="9">Major facilitator superfamily (MFS) profile domain-containing protein</fullName>
    </recommendedName>
</protein>
<keyword evidence="3 6" id="KW-1133">Transmembrane helix</keyword>
<feature type="transmembrane region" description="Helical" evidence="6">
    <location>
        <begin position="301"/>
        <end position="327"/>
    </location>
</feature>
<dbReference type="PANTHER" id="PTHR23507">
    <property type="entry name" value="ZGC:174356"/>
    <property type="match status" value="1"/>
</dbReference>
<feature type="transmembrane region" description="Helical" evidence="6">
    <location>
        <begin position="174"/>
        <end position="197"/>
    </location>
</feature>
<dbReference type="InterPro" id="IPR036259">
    <property type="entry name" value="MFS_trans_sf"/>
</dbReference>
<feature type="transmembrane region" description="Helical" evidence="6">
    <location>
        <begin position="404"/>
        <end position="426"/>
    </location>
</feature>
<dbReference type="AlphaFoldDB" id="A0A2R5GCI7"/>
<keyword evidence="4 6" id="KW-0472">Membrane</keyword>
<name>A0A2R5GCI7_9STRA</name>
<feature type="transmembrane region" description="Helical" evidence="6">
    <location>
        <begin position="260"/>
        <end position="280"/>
    </location>
</feature>
<evidence type="ECO:0000256" key="1">
    <source>
        <dbReference type="ARBA" id="ARBA00004141"/>
    </source>
</evidence>
<dbReference type="SUPFAM" id="SSF103473">
    <property type="entry name" value="MFS general substrate transporter"/>
    <property type="match status" value="1"/>
</dbReference>
<organism evidence="7 8">
    <name type="scientific">Hondaea fermentalgiana</name>
    <dbReference type="NCBI Taxonomy" id="2315210"/>
    <lineage>
        <taxon>Eukaryota</taxon>
        <taxon>Sar</taxon>
        <taxon>Stramenopiles</taxon>
        <taxon>Bigyra</taxon>
        <taxon>Labyrinthulomycetes</taxon>
        <taxon>Thraustochytrida</taxon>
        <taxon>Thraustochytriidae</taxon>
        <taxon>Hondaea</taxon>
    </lineage>
</organism>
<dbReference type="InParanoid" id="A0A2R5GCI7"/>
<accession>A0A2R5GCI7</accession>
<feature type="transmembrane region" description="Helical" evidence="6">
    <location>
        <begin position="218"/>
        <end position="240"/>
    </location>
</feature>
<feature type="compositionally biased region" description="Polar residues" evidence="5">
    <location>
        <begin position="740"/>
        <end position="762"/>
    </location>
</feature>
<sequence length="762" mass="82288">MLGNDGGMSMKMDQQEEQESPASTSPISTASTSTPPPVSDLERNTGRLSKSMVEDFRRQQFQVLGVTFAVTTAAAVYVLMLFIAMPLSIHLIVNQEKNGCDPEISDDCFAATDESQNTLTLTLSLLRTMTFLMGGTMGVLSDRWGRRPVLLVALCGYATTGALFLIGWKVQTTALFILGGMILGAASPVTPHGYAYVSDVSRPDRLATNMGILQGGGYFLGLLTGALISLAISEATRGQANDDDDVPGTAMEPYNKLFNLSYSVGLCFAGLTCALMFFFLPESLHKDERKRSIDWKKANPFGFVPLVARSRYLLCLWISAAFGWMAVGASESVTGGWWLRRYTQSDVNLFIMFVVMIWLGSAFGAAIMTPIFVRVLGLKGSIHFTMIATILVGIGFAFSPTVNISYTAVGLSFLAAPVVPTQLSLIMGQVPATEKGALAGAIRSSEAFSKLIGIILLGTTFATDIEDYRPDVSCVPSDYSSSNPVNDCPCGVNTCPTYDPTNSSGRVMDAANPFYYEANLCSLGRLSPLFAGKPGKYVELRSPEPTPIVPQYFVDQGLVSREGTDCQGGGGLGDSMELELDRQWCISAESLEARGLSAASAAIWNQEYGCPGFDFGLYVADLALHENEVACEADLASPDCNQTLFDQTNSNPDAYNYDDEEFELFTGVYNNITTGVDATCETFGTGAMNLCWIGVTGPFPGLFPFVYFSGMGILAYLFFIAAEVFFRSEDAEFWLHKQAPKSSPTEESSTDNRASVLPNNDA</sequence>
<feature type="transmembrane region" description="Helical" evidence="6">
    <location>
        <begin position="347"/>
        <end position="373"/>
    </location>
</feature>
<dbReference type="GO" id="GO:0016020">
    <property type="term" value="C:membrane"/>
    <property type="evidence" value="ECO:0007669"/>
    <property type="project" value="UniProtKB-SubCell"/>
</dbReference>
<keyword evidence="2 6" id="KW-0812">Transmembrane</keyword>
<evidence type="ECO:0000256" key="2">
    <source>
        <dbReference type="ARBA" id="ARBA00022692"/>
    </source>
</evidence>
<dbReference type="Proteomes" id="UP000241890">
    <property type="component" value="Unassembled WGS sequence"/>
</dbReference>
<proteinExistence type="predicted"/>
<dbReference type="Pfam" id="PF07690">
    <property type="entry name" value="MFS_1"/>
    <property type="match status" value="1"/>
</dbReference>
<evidence type="ECO:0000256" key="6">
    <source>
        <dbReference type="SAM" id="Phobius"/>
    </source>
</evidence>
<feature type="transmembrane region" description="Helical" evidence="6">
    <location>
        <begin position="61"/>
        <end position="85"/>
    </location>
</feature>
<dbReference type="PROSITE" id="PS00216">
    <property type="entry name" value="SUGAR_TRANSPORT_1"/>
    <property type="match status" value="1"/>
</dbReference>
<dbReference type="OrthoDB" id="196650at2759"/>
<feature type="transmembrane region" description="Helical" evidence="6">
    <location>
        <begin position="380"/>
        <end position="398"/>
    </location>
</feature>